<organism evidence="1">
    <name type="scientific">Siphoviridae sp. ctCVD13</name>
    <dbReference type="NCBI Taxonomy" id="2826194"/>
    <lineage>
        <taxon>Viruses</taxon>
        <taxon>Duplodnaviria</taxon>
        <taxon>Heunggongvirae</taxon>
        <taxon>Uroviricota</taxon>
        <taxon>Caudoviricetes</taxon>
    </lineage>
</organism>
<protein>
    <submittedName>
        <fullName evidence="1">The Golgi pH Regulator (GPHR) Family N-terminal</fullName>
    </submittedName>
</protein>
<evidence type="ECO:0000313" key="1">
    <source>
        <dbReference type="EMBL" id="DAD81058.1"/>
    </source>
</evidence>
<accession>A0A8S5MFP6</accession>
<name>A0A8S5MFP6_9CAUD</name>
<dbReference type="EMBL" id="BK014894">
    <property type="protein sequence ID" value="DAD81058.1"/>
    <property type="molecule type" value="Genomic_DNA"/>
</dbReference>
<sequence length="40" mass="4119">MSAVVGIILLGLVCGVGTVAMTQLLRVPTAELDHLYCCGT</sequence>
<proteinExistence type="predicted"/>
<reference evidence="1" key="1">
    <citation type="journal article" date="2021" name="Proc. Natl. Acad. Sci. U.S.A.">
        <title>A Catalog of Tens of Thousands of Viruses from Human Metagenomes Reveals Hidden Associations with Chronic Diseases.</title>
        <authorList>
            <person name="Tisza M.J."/>
            <person name="Buck C.B."/>
        </authorList>
    </citation>
    <scope>NUCLEOTIDE SEQUENCE</scope>
    <source>
        <strain evidence="1">CtCVD13</strain>
    </source>
</reference>